<evidence type="ECO:0000256" key="5">
    <source>
        <dbReference type="ARBA" id="ARBA00023315"/>
    </source>
</evidence>
<dbReference type="PANTHER" id="PTHR37323:SF1">
    <property type="entry name" value="L-ORNITHINE N(ALPHA)-ACYLTRANSFERASE"/>
    <property type="match status" value="1"/>
</dbReference>
<evidence type="ECO:0008006" key="7">
    <source>
        <dbReference type="Google" id="ProtNLM"/>
    </source>
</evidence>
<organism evidence="6">
    <name type="scientific">marine metagenome</name>
    <dbReference type="NCBI Taxonomy" id="408172"/>
    <lineage>
        <taxon>unclassified sequences</taxon>
        <taxon>metagenomes</taxon>
        <taxon>ecological metagenomes</taxon>
    </lineage>
</organism>
<dbReference type="PANTHER" id="PTHR37323">
    <property type="entry name" value="GCN5-RELATED N-ACETYLTRANSFERASE"/>
    <property type="match status" value="1"/>
</dbReference>
<evidence type="ECO:0000256" key="2">
    <source>
        <dbReference type="ARBA" id="ARBA00022516"/>
    </source>
</evidence>
<accession>A0A381Z3E5</accession>
<protein>
    <recommendedName>
        <fullName evidence="7">Hemolysin</fullName>
    </recommendedName>
</protein>
<reference evidence="6" key="1">
    <citation type="submission" date="2018-05" db="EMBL/GenBank/DDBJ databases">
        <authorList>
            <person name="Lanie J.A."/>
            <person name="Ng W.-L."/>
            <person name="Kazmierczak K.M."/>
            <person name="Andrzejewski T.M."/>
            <person name="Davidsen T.M."/>
            <person name="Wayne K.J."/>
            <person name="Tettelin H."/>
            <person name="Glass J.I."/>
            <person name="Rusch D."/>
            <person name="Podicherti R."/>
            <person name="Tsui H.-C.T."/>
            <person name="Winkler M.E."/>
        </authorList>
    </citation>
    <scope>NUCLEOTIDE SEQUENCE</scope>
</reference>
<dbReference type="Pfam" id="PF13444">
    <property type="entry name" value="Acetyltransf_5"/>
    <property type="match status" value="1"/>
</dbReference>
<dbReference type="AlphaFoldDB" id="A0A381Z3E5"/>
<evidence type="ECO:0000256" key="3">
    <source>
        <dbReference type="ARBA" id="ARBA00022679"/>
    </source>
</evidence>
<keyword evidence="5" id="KW-0012">Acyltransferase</keyword>
<evidence type="ECO:0000256" key="4">
    <source>
        <dbReference type="ARBA" id="ARBA00023098"/>
    </source>
</evidence>
<keyword evidence="4" id="KW-0443">Lipid metabolism</keyword>
<name>A0A381Z3E5_9ZZZZ</name>
<dbReference type="EMBL" id="UINC01019769">
    <property type="protein sequence ID" value="SVA83664.1"/>
    <property type="molecule type" value="Genomic_DNA"/>
</dbReference>
<dbReference type="SUPFAM" id="SSF55729">
    <property type="entry name" value="Acyl-CoA N-acyltransferases (Nat)"/>
    <property type="match status" value="1"/>
</dbReference>
<sequence>MEALIDPVDFKIIEKELKNAEFLRISRMGNNELYSVDGGKSPSTIDEIGRLRELTFRHSGGGIGASKDIDNFDMLPNGYKQLVVWDPKERCILGGYRFRSFENDQKIELKQLATGALYDISPNFENDYLRHTIDLGRAFIKPVFQTKQIRKNLHILDNLWDGLGTLIRKQSKYFLGRIVLYPNMNKKIRDLIIYFLEKHFNMGNGLLAPIIPFHPEIDRLQMEQILDENNPEGDFKKLRWIALAADETIPPLIQAYMKLSPTMQSFGATIDTSFGNLYEICIMITIQDIYPKYLKRYSVIMDQF</sequence>
<comment type="pathway">
    <text evidence="1">Lipid metabolism.</text>
</comment>
<gene>
    <name evidence="6" type="ORF">METZ01_LOCUS136518</name>
</gene>
<dbReference type="InterPro" id="IPR052351">
    <property type="entry name" value="Ornithine_N-alpha-AT"/>
</dbReference>
<dbReference type="InterPro" id="IPR016181">
    <property type="entry name" value="Acyl_CoA_acyltransferase"/>
</dbReference>
<proteinExistence type="predicted"/>
<evidence type="ECO:0000256" key="1">
    <source>
        <dbReference type="ARBA" id="ARBA00005189"/>
    </source>
</evidence>
<dbReference type="GO" id="GO:0006629">
    <property type="term" value="P:lipid metabolic process"/>
    <property type="evidence" value="ECO:0007669"/>
    <property type="project" value="UniProtKB-KW"/>
</dbReference>
<evidence type="ECO:0000313" key="6">
    <source>
        <dbReference type="EMBL" id="SVA83664.1"/>
    </source>
</evidence>
<keyword evidence="2" id="KW-0444">Lipid biosynthesis</keyword>
<dbReference type="GO" id="GO:0016746">
    <property type="term" value="F:acyltransferase activity"/>
    <property type="evidence" value="ECO:0007669"/>
    <property type="project" value="UniProtKB-KW"/>
</dbReference>
<keyword evidence="3" id="KW-0808">Transferase</keyword>